<evidence type="ECO:0000313" key="2">
    <source>
        <dbReference type="EMBL" id="CAG9799813.1"/>
    </source>
</evidence>
<keyword evidence="3" id="KW-1185">Reference proteome</keyword>
<protein>
    <recommendedName>
        <fullName evidence="4">Secreted protein</fullName>
    </recommendedName>
</protein>
<proteinExistence type="predicted"/>
<name>A0A9N9RN68_9DIPT</name>
<dbReference type="Proteomes" id="UP001153620">
    <property type="component" value="Chromosome 1"/>
</dbReference>
<gene>
    <name evidence="2" type="ORF">CHIRRI_LOCUS2771</name>
</gene>
<dbReference type="AlphaFoldDB" id="A0A9N9RN68"/>
<evidence type="ECO:0000256" key="1">
    <source>
        <dbReference type="SAM" id="SignalP"/>
    </source>
</evidence>
<dbReference type="EMBL" id="OU895877">
    <property type="protein sequence ID" value="CAG9799813.1"/>
    <property type="molecule type" value="Genomic_DNA"/>
</dbReference>
<organism evidence="2 3">
    <name type="scientific">Chironomus riparius</name>
    <dbReference type="NCBI Taxonomy" id="315576"/>
    <lineage>
        <taxon>Eukaryota</taxon>
        <taxon>Metazoa</taxon>
        <taxon>Ecdysozoa</taxon>
        <taxon>Arthropoda</taxon>
        <taxon>Hexapoda</taxon>
        <taxon>Insecta</taxon>
        <taxon>Pterygota</taxon>
        <taxon>Neoptera</taxon>
        <taxon>Endopterygota</taxon>
        <taxon>Diptera</taxon>
        <taxon>Nematocera</taxon>
        <taxon>Chironomoidea</taxon>
        <taxon>Chironomidae</taxon>
        <taxon>Chironominae</taxon>
        <taxon>Chironomus</taxon>
    </lineage>
</organism>
<evidence type="ECO:0008006" key="4">
    <source>
        <dbReference type="Google" id="ProtNLM"/>
    </source>
</evidence>
<feature type="chain" id="PRO_5040415527" description="Secreted protein" evidence="1">
    <location>
        <begin position="19"/>
        <end position="243"/>
    </location>
</feature>
<evidence type="ECO:0000313" key="3">
    <source>
        <dbReference type="Proteomes" id="UP001153620"/>
    </source>
</evidence>
<keyword evidence="1" id="KW-0732">Signal</keyword>
<accession>A0A9N9RN68</accession>
<dbReference type="OrthoDB" id="7788121at2759"/>
<feature type="signal peptide" evidence="1">
    <location>
        <begin position="1"/>
        <end position="18"/>
    </location>
</feature>
<reference evidence="2" key="2">
    <citation type="submission" date="2022-10" db="EMBL/GenBank/DDBJ databases">
        <authorList>
            <consortium name="ENA_rothamsted_submissions"/>
            <consortium name="culmorum"/>
            <person name="King R."/>
        </authorList>
    </citation>
    <scope>NUCLEOTIDE SEQUENCE</scope>
</reference>
<reference evidence="2" key="1">
    <citation type="submission" date="2022-01" db="EMBL/GenBank/DDBJ databases">
        <authorList>
            <person name="King R."/>
        </authorList>
    </citation>
    <scope>NUCLEOTIDE SEQUENCE</scope>
</reference>
<sequence length="243" mass="27316">MKLITGLLVFAFALGANSQQETVMTVQDELALSHRFFETLMGLNRGTMSSYIYRLSRAALDSHMDTYEFIAVNGAEARDHINSLQPQNPAQEACIDQWRNRFELQKQRFGQRLARCVSQVNNVLNTWNSFINGVHHEAQLKTAQIQNIGFNLFARTTVYDGPEDFAALMKTDLRDVIFRALGLIDTVEEFINNISDNVGDIEFDFVKCDKELEDAVIREIQFEISGAEACVGGGSPVDPDPSK</sequence>